<dbReference type="Gene3D" id="3.40.50.720">
    <property type="entry name" value="NAD(P)-binding Rossmann-like Domain"/>
    <property type="match status" value="1"/>
</dbReference>
<keyword evidence="6" id="KW-1185">Reference proteome</keyword>
<dbReference type="InterPro" id="IPR020904">
    <property type="entry name" value="Sc_DH/Rdtase_CS"/>
</dbReference>
<dbReference type="PRINTS" id="PR00080">
    <property type="entry name" value="SDRFAMILY"/>
</dbReference>
<keyword evidence="3" id="KW-0560">Oxidoreductase</keyword>
<accession>A0A8E2AW58</accession>
<dbReference type="InterPro" id="IPR036291">
    <property type="entry name" value="NAD(P)-bd_dom_sf"/>
</dbReference>
<dbReference type="CDD" id="cd05374">
    <property type="entry name" value="17beta-HSD-like_SDR_c"/>
    <property type="match status" value="1"/>
</dbReference>
<dbReference type="OrthoDB" id="1274115at2759"/>
<dbReference type="InterPro" id="IPR002347">
    <property type="entry name" value="SDR_fam"/>
</dbReference>
<dbReference type="PRINTS" id="PR00081">
    <property type="entry name" value="GDHRDH"/>
</dbReference>
<organism evidence="5 6">
    <name type="scientific">Obba rivulosa</name>
    <dbReference type="NCBI Taxonomy" id="1052685"/>
    <lineage>
        <taxon>Eukaryota</taxon>
        <taxon>Fungi</taxon>
        <taxon>Dikarya</taxon>
        <taxon>Basidiomycota</taxon>
        <taxon>Agaricomycotina</taxon>
        <taxon>Agaricomycetes</taxon>
        <taxon>Polyporales</taxon>
        <taxon>Gelatoporiaceae</taxon>
        <taxon>Obba</taxon>
    </lineage>
</organism>
<dbReference type="GO" id="GO:0016491">
    <property type="term" value="F:oxidoreductase activity"/>
    <property type="evidence" value="ECO:0007669"/>
    <property type="project" value="UniProtKB-KW"/>
</dbReference>
<dbReference type="Proteomes" id="UP000250043">
    <property type="component" value="Unassembled WGS sequence"/>
</dbReference>
<dbReference type="PANTHER" id="PTHR43976:SF16">
    <property type="entry name" value="SHORT-CHAIN DEHYDROGENASE_REDUCTASE FAMILY PROTEIN"/>
    <property type="match status" value="1"/>
</dbReference>
<dbReference type="AlphaFoldDB" id="A0A8E2AW58"/>
<evidence type="ECO:0000256" key="1">
    <source>
        <dbReference type="ARBA" id="ARBA00006484"/>
    </source>
</evidence>
<sequence>MTGPKVWFITGASTGFGRFMTELALQKGDNVVATLRRPEVLAEISVEYDTTRLLVLKLDVKKPDDITAAFVKAQEVFGRVDVVFNNAGLAVVSEVESAQDHEDEIRDLFEVNFWGALHVTQAAVRQFREVNNPVGGRLLQVSSMSGIDGVPTAGLYSATKHAIDGLSSALANELDPAWNIKVTIILPGPFRTSVQANYVTLPALPAYTTAVPAVNGRVFMATIDDGPSDDPRKGVEKFYELANLPEPPLRCPVGKLAVESMRKKAASLVAEADAYASWSEGLEIVE</sequence>
<proteinExistence type="inferred from homology"/>
<protein>
    <submittedName>
        <fullName evidence="5">NAD-P-binding protein</fullName>
    </submittedName>
</protein>
<evidence type="ECO:0000313" key="5">
    <source>
        <dbReference type="EMBL" id="OCH86505.1"/>
    </source>
</evidence>
<evidence type="ECO:0000313" key="6">
    <source>
        <dbReference type="Proteomes" id="UP000250043"/>
    </source>
</evidence>
<evidence type="ECO:0000256" key="3">
    <source>
        <dbReference type="ARBA" id="ARBA00023002"/>
    </source>
</evidence>
<dbReference type="SUPFAM" id="SSF51735">
    <property type="entry name" value="NAD(P)-binding Rossmann-fold domains"/>
    <property type="match status" value="1"/>
</dbReference>
<reference evidence="5 6" key="1">
    <citation type="submission" date="2016-07" db="EMBL/GenBank/DDBJ databases">
        <title>Draft genome of the white-rot fungus Obba rivulosa 3A-2.</title>
        <authorList>
            <consortium name="DOE Joint Genome Institute"/>
            <person name="Miettinen O."/>
            <person name="Riley R."/>
            <person name="Acob R."/>
            <person name="Barry K."/>
            <person name="Cullen D."/>
            <person name="De Vries R."/>
            <person name="Hainaut M."/>
            <person name="Hatakka A."/>
            <person name="Henrissat B."/>
            <person name="Hilden K."/>
            <person name="Kuo R."/>
            <person name="Labutti K."/>
            <person name="Lipzen A."/>
            <person name="Makela M.R."/>
            <person name="Sandor L."/>
            <person name="Spatafora J.W."/>
            <person name="Grigoriev I.V."/>
            <person name="Hibbett D.S."/>
        </authorList>
    </citation>
    <scope>NUCLEOTIDE SEQUENCE [LARGE SCALE GENOMIC DNA]</scope>
    <source>
        <strain evidence="5 6">3A-2</strain>
    </source>
</reference>
<dbReference type="Pfam" id="PF00106">
    <property type="entry name" value="adh_short"/>
    <property type="match status" value="1"/>
</dbReference>
<evidence type="ECO:0000256" key="4">
    <source>
        <dbReference type="RuleBase" id="RU000363"/>
    </source>
</evidence>
<evidence type="ECO:0000256" key="2">
    <source>
        <dbReference type="ARBA" id="ARBA00022857"/>
    </source>
</evidence>
<gene>
    <name evidence="5" type="ORF">OBBRIDRAFT_222997</name>
</gene>
<keyword evidence="2" id="KW-0521">NADP</keyword>
<name>A0A8E2AW58_9APHY</name>
<dbReference type="EMBL" id="KV722525">
    <property type="protein sequence ID" value="OCH86505.1"/>
    <property type="molecule type" value="Genomic_DNA"/>
</dbReference>
<dbReference type="PROSITE" id="PS00061">
    <property type="entry name" value="ADH_SHORT"/>
    <property type="match status" value="1"/>
</dbReference>
<dbReference type="PANTHER" id="PTHR43976">
    <property type="entry name" value="SHORT CHAIN DEHYDROGENASE"/>
    <property type="match status" value="1"/>
</dbReference>
<comment type="similarity">
    <text evidence="1 4">Belongs to the short-chain dehydrogenases/reductases (SDR) family.</text>
</comment>
<dbReference type="InterPro" id="IPR051911">
    <property type="entry name" value="SDR_oxidoreductase"/>
</dbReference>